<dbReference type="STRING" id="93759.A0A1R3HB44"/>
<accession>A0A1R3HB44</accession>
<dbReference type="InterPro" id="IPR029063">
    <property type="entry name" value="SAM-dependent_MTases_sf"/>
</dbReference>
<reference evidence="2" key="1">
    <citation type="submission" date="2013-09" db="EMBL/GenBank/DDBJ databases">
        <title>Corchorus olitorius genome sequencing.</title>
        <authorList>
            <person name="Alam M."/>
            <person name="Haque M.S."/>
            <person name="Islam M.S."/>
            <person name="Emdad E.M."/>
            <person name="Islam M.M."/>
            <person name="Ahmed B."/>
            <person name="Halim A."/>
            <person name="Hossen Q.M.M."/>
            <person name="Hossain M.Z."/>
            <person name="Ahmed R."/>
            <person name="Khan M.M."/>
            <person name="Islam R."/>
            <person name="Rashid M.M."/>
            <person name="Khan S.A."/>
            <person name="Rahman M.S."/>
            <person name="Alam M."/>
            <person name="Yahiya A.S."/>
            <person name="Khan M.S."/>
            <person name="Azam M.S."/>
            <person name="Haque T."/>
            <person name="Lashkar M.Z.H."/>
            <person name="Akhand A.I."/>
            <person name="Morshed G."/>
            <person name="Roy S."/>
            <person name="Uddin K.S."/>
            <person name="Rabeya T."/>
            <person name="Hossain A.S."/>
            <person name="Chowdhury A."/>
            <person name="Snigdha A.R."/>
            <person name="Mortoza M.S."/>
            <person name="Matin S.A."/>
            <person name="Hoque S.M.E."/>
            <person name="Islam M.K."/>
            <person name="Roy D.K."/>
            <person name="Haider R."/>
            <person name="Moosa M.M."/>
            <person name="Elias S.M."/>
            <person name="Hasan A.M."/>
            <person name="Jahan S."/>
            <person name="Shafiuddin M."/>
            <person name="Mahmood N."/>
            <person name="Shommy N.S."/>
        </authorList>
    </citation>
    <scope>NUCLEOTIDE SEQUENCE [LARGE SCALE GENOMIC DNA]</scope>
    <source>
        <strain evidence="2">cv. O-4</strain>
    </source>
</reference>
<dbReference type="Proteomes" id="UP000187203">
    <property type="component" value="Unassembled WGS sequence"/>
</dbReference>
<proteinExistence type="predicted"/>
<dbReference type="SUPFAM" id="SSF53335">
    <property type="entry name" value="S-adenosyl-L-methionine-dependent methyltransferases"/>
    <property type="match status" value="1"/>
</dbReference>
<dbReference type="AlphaFoldDB" id="A0A1R3HB44"/>
<dbReference type="PANTHER" id="PTHR47441:SF3">
    <property type="entry name" value="RELEASE FACTOR GLUTAMINE METHYLTRANSFERASE"/>
    <property type="match status" value="1"/>
</dbReference>
<dbReference type="InterPro" id="IPR052663">
    <property type="entry name" value="RF_glutamine_MTase_cyano"/>
</dbReference>
<gene>
    <name evidence="1" type="ORF">COLO4_30126</name>
</gene>
<dbReference type="EMBL" id="AWUE01020602">
    <property type="protein sequence ID" value="OMO67483.1"/>
    <property type="molecule type" value="Genomic_DNA"/>
</dbReference>
<sequence>MCKDMAYSGQLEMLPKIAFVAKQNQDLIEVRKGSWFEPLKDVEGKLAGFLSNPPYIPGGDISGLQSEVGQHEPKLALDGGIAGTNDLLHLIDGAASMLGPGGFFAFEVSVVIT</sequence>
<evidence type="ECO:0000313" key="2">
    <source>
        <dbReference type="Proteomes" id="UP000187203"/>
    </source>
</evidence>
<organism evidence="1 2">
    <name type="scientific">Corchorus olitorius</name>
    <dbReference type="NCBI Taxonomy" id="93759"/>
    <lineage>
        <taxon>Eukaryota</taxon>
        <taxon>Viridiplantae</taxon>
        <taxon>Streptophyta</taxon>
        <taxon>Embryophyta</taxon>
        <taxon>Tracheophyta</taxon>
        <taxon>Spermatophyta</taxon>
        <taxon>Magnoliopsida</taxon>
        <taxon>eudicotyledons</taxon>
        <taxon>Gunneridae</taxon>
        <taxon>Pentapetalae</taxon>
        <taxon>rosids</taxon>
        <taxon>malvids</taxon>
        <taxon>Malvales</taxon>
        <taxon>Malvaceae</taxon>
        <taxon>Grewioideae</taxon>
        <taxon>Apeibeae</taxon>
        <taxon>Corchorus</taxon>
    </lineage>
</organism>
<keyword evidence="2" id="KW-1185">Reference proteome</keyword>
<dbReference type="OrthoDB" id="269872at2759"/>
<dbReference type="PANTHER" id="PTHR47441">
    <property type="match status" value="1"/>
</dbReference>
<name>A0A1R3HB44_9ROSI</name>
<dbReference type="Gene3D" id="3.40.50.150">
    <property type="entry name" value="Vaccinia Virus protein VP39"/>
    <property type="match status" value="1"/>
</dbReference>
<evidence type="ECO:0000313" key="1">
    <source>
        <dbReference type="EMBL" id="OMO67483.1"/>
    </source>
</evidence>
<protein>
    <submittedName>
        <fullName evidence="1">N6-DNA-methyltransferase</fullName>
    </submittedName>
</protein>
<comment type="caution">
    <text evidence="1">The sequence shown here is derived from an EMBL/GenBank/DDBJ whole genome shotgun (WGS) entry which is preliminary data.</text>
</comment>